<dbReference type="Gene3D" id="2.120.10.30">
    <property type="entry name" value="TolB, C-terminal domain"/>
    <property type="match status" value="1"/>
</dbReference>
<dbReference type="GO" id="GO:0008270">
    <property type="term" value="F:zinc ion binding"/>
    <property type="evidence" value="ECO:0007669"/>
    <property type="project" value="UniProtKB-KW"/>
</dbReference>
<comment type="caution">
    <text evidence="4">The sequence shown here is derived from an EMBL/GenBank/DDBJ whole genome shotgun (WGS) entry which is preliminary data.</text>
</comment>
<accession>A0A820WH33</accession>
<dbReference type="PANTHER" id="PTHR24104:SF25">
    <property type="entry name" value="PROTEIN LIN-41"/>
    <property type="match status" value="1"/>
</dbReference>
<dbReference type="InterPro" id="IPR001258">
    <property type="entry name" value="NHL_repeat"/>
</dbReference>
<evidence type="ECO:0008006" key="6">
    <source>
        <dbReference type="Google" id="ProtNLM"/>
    </source>
</evidence>
<protein>
    <recommendedName>
        <fullName evidence="6">NHL repeat containing protein</fullName>
    </recommendedName>
</protein>
<name>A0A820WH33_9BILA</name>
<dbReference type="Pfam" id="PF01436">
    <property type="entry name" value="NHL"/>
    <property type="match status" value="1"/>
</dbReference>
<feature type="region of interest" description="Disordered" evidence="3">
    <location>
        <begin position="78"/>
        <end position="106"/>
    </location>
</feature>
<gene>
    <name evidence="4" type="ORF">QYT958_LOCUS5915</name>
</gene>
<dbReference type="CDD" id="cd05819">
    <property type="entry name" value="NHL"/>
    <property type="match status" value="1"/>
</dbReference>
<keyword evidence="1" id="KW-0677">Repeat</keyword>
<reference evidence="4" key="1">
    <citation type="submission" date="2021-02" db="EMBL/GenBank/DDBJ databases">
        <authorList>
            <person name="Nowell W R."/>
        </authorList>
    </citation>
    <scope>NUCLEOTIDE SEQUENCE</scope>
</reference>
<proteinExistence type="predicted"/>
<evidence type="ECO:0000256" key="2">
    <source>
        <dbReference type="PROSITE-ProRule" id="PRU00504"/>
    </source>
</evidence>
<dbReference type="InterPro" id="IPR050952">
    <property type="entry name" value="TRIM-NHL_E3_ligases"/>
</dbReference>
<dbReference type="AlphaFoldDB" id="A0A820WH33"/>
<dbReference type="Proteomes" id="UP000663848">
    <property type="component" value="Unassembled WGS sequence"/>
</dbReference>
<evidence type="ECO:0000256" key="1">
    <source>
        <dbReference type="ARBA" id="ARBA00022737"/>
    </source>
</evidence>
<dbReference type="Gene3D" id="2.40.10.500">
    <property type="match status" value="1"/>
</dbReference>
<dbReference type="EMBL" id="CAJOBR010000504">
    <property type="protein sequence ID" value="CAF4517074.1"/>
    <property type="molecule type" value="Genomic_DNA"/>
</dbReference>
<dbReference type="PANTHER" id="PTHR24104">
    <property type="entry name" value="E3 UBIQUITIN-PROTEIN LIGASE NHLRC1-RELATED"/>
    <property type="match status" value="1"/>
</dbReference>
<dbReference type="InterPro" id="IPR011042">
    <property type="entry name" value="6-blade_b-propeller_TolB-like"/>
</dbReference>
<dbReference type="SUPFAM" id="SSF101898">
    <property type="entry name" value="NHL repeat"/>
    <property type="match status" value="1"/>
</dbReference>
<evidence type="ECO:0000256" key="3">
    <source>
        <dbReference type="SAM" id="MobiDB-lite"/>
    </source>
</evidence>
<feature type="repeat" description="NHL" evidence="2">
    <location>
        <begin position="148"/>
        <end position="191"/>
    </location>
</feature>
<sequence length="385" mass="40924">MNNQQSVWLDEAQENAIVKQFSFAKTNSLWKPSLIDITIGALVAGIPLVTTLAMYLQGQSTTTSSGATDGITTTSATSLSSATTTRTTTSTATTTTTSTSAPTTSATSTTITSTITCKNVSLLGLYFSNEMFLSIRCNCSNRGITVAGKASGVAGSDLRSLRYPVSIFIDNNDTLYVVDRDNHRIVKYFVNTSTGVLVAGTGTPGSTASELSSSKDVAIDQYGAVIVADSNNYRIQSFLSGIITSGSTLPFNSLSNVLGQMRDLRINVNNEVYVTNSNQRQVTKYFPFNVIGVSIAGGNEPGNSANQRSTLYGNFINESYSQYVVETGNNRIQKFLSGSTTGITVADTTHVSGSTSTLLSEPKAVIADSSESIIIKTNTELRYEP</sequence>
<evidence type="ECO:0000313" key="5">
    <source>
        <dbReference type="Proteomes" id="UP000663848"/>
    </source>
</evidence>
<organism evidence="4 5">
    <name type="scientific">Rotaria socialis</name>
    <dbReference type="NCBI Taxonomy" id="392032"/>
    <lineage>
        <taxon>Eukaryota</taxon>
        <taxon>Metazoa</taxon>
        <taxon>Spiralia</taxon>
        <taxon>Gnathifera</taxon>
        <taxon>Rotifera</taxon>
        <taxon>Eurotatoria</taxon>
        <taxon>Bdelloidea</taxon>
        <taxon>Philodinida</taxon>
        <taxon>Philodinidae</taxon>
        <taxon>Rotaria</taxon>
    </lineage>
</organism>
<evidence type="ECO:0000313" key="4">
    <source>
        <dbReference type="EMBL" id="CAF4517074.1"/>
    </source>
</evidence>
<dbReference type="PROSITE" id="PS51125">
    <property type="entry name" value="NHL"/>
    <property type="match status" value="1"/>
</dbReference>